<dbReference type="AlphaFoldDB" id="Q39QN7"/>
<evidence type="ECO:0000256" key="2">
    <source>
        <dbReference type="SAM" id="Phobius"/>
    </source>
</evidence>
<evidence type="ECO:0000256" key="1">
    <source>
        <dbReference type="SAM" id="MobiDB-lite"/>
    </source>
</evidence>
<keyword evidence="2" id="KW-0812">Transmembrane</keyword>
<organism evidence="3 4">
    <name type="scientific">Geobacter metallireducens (strain ATCC 53774 / DSM 7210 / GS-15)</name>
    <dbReference type="NCBI Taxonomy" id="269799"/>
    <lineage>
        <taxon>Bacteria</taxon>
        <taxon>Pseudomonadati</taxon>
        <taxon>Thermodesulfobacteriota</taxon>
        <taxon>Desulfuromonadia</taxon>
        <taxon>Geobacterales</taxon>
        <taxon>Geobacteraceae</taxon>
        <taxon>Geobacter</taxon>
    </lineage>
</organism>
<sequence length="461" mass="48828">MVKILLIADQDRLEKLFDFVSDSPQIHFRISRSLRQGSQDIADEAPDILFVQNHLSGLSGEIIARHLIGQAEGARPRVVLFGEMAQQPPDQGPLDACLDIARTDEELTAAIIGIISELPAPPPPVEIPPSVETEEQAPAPSPAEQPVPASPATDAAPSSTEPPIPATDTVVDTFGRQGSPVPPQSMSPFDEKLTTVIEQTAEPVPLAEMEDTVHLTAGADGARSSAATRPRIGRKETKLTKLLWIGLAALAVVAVGTIMLLTPETPSPKQAPRPAARPAAPAPKKIVPTPQPPAPAAPPTAAQASSPGATAPAVTPVKIPAQPEPQRPPQAATPPHPPVGTGGGLAQLPSFIPREGRDRDYGKSNPGWERYKGARTEFKVYRDGTVIRAVQAIDRSGVGIPESFLRGALNQMSTSREFTLDSTETQGKFRVEKGTVKGGGRLVVYRTVPKGAIRAFVVHFN</sequence>
<feature type="compositionally biased region" description="Pro residues" evidence="1">
    <location>
        <begin position="289"/>
        <end position="298"/>
    </location>
</feature>
<reference evidence="3 4" key="1">
    <citation type="submission" date="2005-10" db="EMBL/GenBank/DDBJ databases">
        <title>Complete sequence of Geobacter metallireducens GS-15.</title>
        <authorList>
            <consortium name="US DOE Joint Genome Institute"/>
            <person name="Copeland A."/>
            <person name="Lucas S."/>
            <person name="Lapidus A."/>
            <person name="Barry K."/>
            <person name="Detter J.C."/>
            <person name="Glavina T."/>
            <person name="Hammon N."/>
            <person name="Israni S."/>
            <person name="Pitluck S."/>
            <person name="Di Bartolo G."/>
            <person name="Chain P."/>
            <person name="Schmutz J."/>
            <person name="Larimer F."/>
            <person name="Land M."/>
            <person name="Kyrpides N."/>
            <person name="Ivanova N."/>
            <person name="Richardson P."/>
        </authorList>
    </citation>
    <scope>NUCLEOTIDE SEQUENCE [LARGE SCALE GENOMIC DNA]</scope>
    <source>
        <strain evidence="4">ATCC 53774 / DSM 7210 / GS-15</strain>
    </source>
</reference>
<dbReference type="STRING" id="269799.Gmet_3224"/>
<feature type="compositionally biased region" description="Pro residues" evidence="1">
    <location>
        <begin position="139"/>
        <end position="149"/>
    </location>
</feature>
<feature type="compositionally biased region" description="Low complexity" evidence="1">
    <location>
        <begin position="128"/>
        <end position="138"/>
    </location>
</feature>
<dbReference type="RefSeq" id="WP_004512663.1">
    <property type="nucleotide sequence ID" value="NC_007517.1"/>
</dbReference>
<feature type="compositionally biased region" description="Pro residues" evidence="1">
    <location>
        <begin position="322"/>
        <end position="338"/>
    </location>
</feature>
<reference evidence="3 4" key="2">
    <citation type="journal article" date="2009" name="BMC Microbiol.">
        <title>The genome sequence of Geobacter metallireducens: features of metabolism, physiology and regulation common and dissimilar to Geobacter sulfurreducens.</title>
        <authorList>
            <person name="Aklujkar M."/>
            <person name="Krushkal J."/>
            <person name="DiBartolo G."/>
            <person name="Lapidus A."/>
            <person name="Land M.L."/>
            <person name="Lovley D.R."/>
        </authorList>
    </citation>
    <scope>NUCLEOTIDE SEQUENCE [LARGE SCALE GENOMIC DNA]</scope>
    <source>
        <strain evidence="4">ATCC 53774 / DSM 7210 / GS-15</strain>
    </source>
</reference>
<feature type="region of interest" description="Disordered" evidence="1">
    <location>
        <begin position="118"/>
        <end position="188"/>
    </location>
</feature>
<gene>
    <name evidence="3" type="ordered locus">Gmet_3224</name>
</gene>
<feature type="compositionally biased region" description="Low complexity" evidence="1">
    <location>
        <begin position="150"/>
        <end position="159"/>
    </location>
</feature>
<feature type="compositionally biased region" description="Low complexity" evidence="1">
    <location>
        <begin position="299"/>
        <end position="313"/>
    </location>
</feature>
<feature type="compositionally biased region" description="Low complexity" evidence="1">
    <location>
        <begin position="272"/>
        <end position="283"/>
    </location>
</feature>
<dbReference type="Proteomes" id="UP000007073">
    <property type="component" value="Chromosome"/>
</dbReference>
<feature type="region of interest" description="Disordered" evidence="1">
    <location>
        <begin position="263"/>
        <end position="369"/>
    </location>
</feature>
<evidence type="ECO:0000313" key="4">
    <source>
        <dbReference type="Proteomes" id="UP000007073"/>
    </source>
</evidence>
<protein>
    <submittedName>
        <fullName evidence="3">Uncharacterized protein</fullName>
    </submittedName>
</protein>
<dbReference type="KEGG" id="gme:Gmet_3224"/>
<keyword evidence="2" id="KW-0472">Membrane</keyword>
<name>Q39QN7_GEOMG</name>
<keyword evidence="4" id="KW-1185">Reference proteome</keyword>
<keyword evidence="2" id="KW-1133">Transmembrane helix</keyword>
<dbReference type="EMBL" id="CP000148">
    <property type="protein sequence ID" value="ABB33437.1"/>
    <property type="molecule type" value="Genomic_DNA"/>
</dbReference>
<dbReference type="HOGENOM" id="CLU_672256_0_0_7"/>
<feature type="transmembrane region" description="Helical" evidence="2">
    <location>
        <begin position="242"/>
        <end position="261"/>
    </location>
</feature>
<proteinExistence type="predicted"/>
<dbReference type="eggNOG" id="COG0745">
    <property type="taxonomic scope" value="Bacteria"/>
</dbReference>
<accession>Q39QN7</accession>
<evidence type="ECO:0000313" key="3">
    <source>
        <dbReference type="EMBL" id="ABB33437.1"/>
    </source>
</evidence>